<dbReference type="Pfam" id="PF00528">
    <property type="entry name" value="BPD_transp_1"/>
    <property type="match status" value="1"/>
</dbReference>
<dbReference type="InterPro" id="IPR051393">
    <property type="entry name" value="ABC_transporter_permease"/>
</dbReference>
<evidence type="ECO:0000313" key="9">
    <source>
        <dbReference type="EMBL" id="KUE74894.1"/>
    </source>
</evidence>
<feature type="transmembrane region" description="Helical" evidence="7">
    <location>
        <begin position="223"/>
        <end position="243"/>
    </location>
</feature>
<sequence length="308" mass="35169">MRTKQKLIKRIFRSWPLYTMLIPGTVYLIINNYLPMFGLLIAFKKVDYSVGIFNSPWTGFSNFTYLFASNDAFIMFRNTILYNVAFIILGNLLGLVIAIALDTVKSRYFRNLSQIIILIPHLLSTIIITYIVYAFLNERNGFMNNSILPLFNIDPISWYNTPGPWPVILTIVYLWMSIGYTSILYYSTLIGIDKTYYEAAVVDGASLWQQIFRITIPCMKKTIIILLILAVGRICYSDFGLFYQVPMHSGLLYPTTQTIDTFVYRALLEQNSIGRSSAAGLFQAVLGFILVVSTNMIVRKVDAESSLF</sequence>
<evidence type="ECO:0000259" key="8">
    <source>
        <dbReference type="PROSITE" id="PS50928"/>
    </source>
</evidence>
<dbReference type="Gene3D" id="1.10.3720.10">
    <property type="entry name" value="MetI-like"/>
    <property type="match status" value="1"/>
</dbReference>
<dbReference type="InterPro" id="IPR000515">
    <property type="entry name" value="MetI-like"/>
</dbReference>
<evidence type="ECO:0000256" key="5">
    <source>
        <dbReference type="ARBA" id="ARBA00022989"/>
    </source>
</evidence>
<evidence type="ECO:0000256" key="2">
    <source>
        <dbReference type="ARBA" id="ARBA00022448"/>
    </source>
</evidence>
<feature type="transmembrane region" description="Helical" evidence="7">
    <location>
        <begin position="165"/>
        <end position="186"/>
    </location>
</feature>
<feature type="transmembrane region" description="Helical" evidence="7">
    <location>
        <begin position="278"/>
        <end position="298"/>
    </location>
</feature>
<proteinExistence type="inferred from homology"/>
<keyword evidence="5 7" id="KW-1133">Transmembrane helix</keyword>
<dbReference type="PROSITE" id="PS50928">
    <property type="entry name" value="ABC_TM1"/>
    <property type="match status" value="1"/>
</dbReference>
<feature type="domain" description="ABC transmembrane type-1" evidence="8">
    <location>
        <begin position="76"/>
        <end position="294"/>
    </location>
</feature>
<reference evidence="9 10" key="1">
    <citation type="submission" date="2015-10" db="EMBL/GenBank/DDBJ databases">
        <title>A novel member of the family Ruminococcaceae isolated from human faeces.</title>
        <authorList>
            <person name="Shkoporov A.N."/>
            <person name="Chaplin A.V."/>
            <person name="Motuzova O.V."/>
            <person name="Kafarskaia L.I."/>
            <person name="Efimov B.A."/>
        </authorList>
    </citation>
    <scope>NUCLEOTIDE SEQUENCE [LARGE SCALE GENOMIC DNA]</scope>
    <source>
        <strain evidence="9 10">668</strain>
    </source>
</reference>
<accession>A0A0W7TM54</accession>
<dbReference type="EMBL" id="LMUA01000037">
    <property type="protein sequence ID" value="KUE74894.1"/>
    <property type="molecule type" value="Genomic_DNA"/>
</dbReference>
<evidence type="ECO:0000256" key="6">
    <source>
        <dbReference type="ARBA" id="ARBA00023136"/>
    </source>
</evidence>
<comment type="subcellular location">
    <subcellularLocation>
        <location evidence="1 7">Cell membrane</location>
        <topology evidence="1 7">Multi-pass membrane protein</topology>
    </subcellularLocation>
</comment>
<dbReference type="PANTHER" id="PTHR30193:SF44">
    <property type="entry name" value="LACTOSE TRANSPORT SYSTEM PERMEASE PROTEIN LACF"/>
    <property type="match status" value="1"/>
</dbReference>
<keyword evidence="4 7" id="KW-0812">Transmembrane</keyword>
<protein>
    <submittedName>
        <fullName evidence="9">Sugar ABC transporter permease</fullName>
    </submittedName>
</protein>
<organism evidence="9 10">
    <name type="scientific">Ruthenibacterium lactatiformans</name>
    <dbReference type="NCBI Taxonomy" id="1550024"/>
    <lineage>
        <taxon>Bacteria</taxon>
        <taxon>Bacillati</taxon>
        <taxon>Bacillota</taxon>
        <taxon>Clostridia</taxon>
        <taxon>Eubacteriales</taxon>
        <taxon>Oscillospiraceae</taxon>
        <taxon>Ruthenibacterium</taxon>
    </lineage>
</organism>
<evidence type="ECO:0000256" key="1">
    <source>
        <dbReference type="ARBA" id="ARBA00004651"/>
    </source>
</evidence>
<dbReference type="RefSeq" id="WP_058723841.1">
    <property type="nucleotide sequence ID" value="NZ_LMUA01000037.1"/>
</dbReference>
<dbReference type="GO" id="GO:0055085">
    <property type="term" value="P:transmembrane transport"/>
    <property type="evidence" value="ECO:0007669"/>
    <property type="project" value="InterPro"/>
</dbReference>
<keyword evidence="3" id="KW-1003">Cell membrane</keyword>
<keyword evidence="6 7" id="KW-0472">Membrane</keyword>
<dbReference type="AlphaFoldDB" id="A0A0W7TM54"/>
<dbReference type="PANTHER" id="PTHR30193">
    <property type="entry name" value="ABC TRANSPORTER PERMEASE PROTEIN"/>
    <property type="match status" value="1"/>
</dbReference>
<evidence type="ECO:0000256" key="4">
    <source>
        <dbReference type="ARBA" id="ARBA00022692"/>
    </source>
</evidence>
<comment type="caution">
    <text evidence="9">The sequence shown here is derived from an EMBL/GenBank/DDBJ whole genome shotgun (WGS) entry which is preliminary data.</text>
</comment>
<evidence type="ECO:0000313" key="10">
    <source>
        <dbReference type="Proteomes" id="UP000053433"/>
    </source>
</evidence>
<dbReference type="InterPro" id="IPR035906">
    <property type="entry name" value="MetI-like_sf"/>
</dbReference>
<evidence type="ECO:0000256" key="7">
    <source>
        <dbReference type="RuleBase" id="RU363032"/>
    </source>
</evidence>
<comment type="similarity">
    <text evidence="7">Belongs to the binding-protein-dependent transport system permease family.</text>
</comment>
<keyword evidence="2 7" id="KW-0813">Transport</keyword>
<feature type="transmembrane region" description="Helical" evidence="7">
    <location>
        <begin position="115"/>
        <end position="136"/>
    </location>
</feature>
<dbReference type="SUPFAM" id="SSF161098">
    <property type="entry name" value="MetI-like"/>
    <property type="match status" value="1"/>
</dbReference>
<name>A0A0W7TM54_9FIRM</name>
<dbReference type="CDD" id="cd06261">
    <property type="entry name" value="TM_PBP2"/>
    <property type="match status" value="1"/>
</dbReference>
<evidence type="ECO:0000256" key="3">
    <source>
        <dbReference type="ARBA" id="ARBA00022475"/>
    </source>
</evidence>
<dbReference type="Proteomes" id="UP000053433">
    <property type="component" value="Unassembled WGS sequence"/>
</dbReference>
<gene>
    <name evidence="9" type="ORF">ASJ35_16685</name>
</gene>
<dbReference type="GO" id="GO:0005886">
    <property type="term" value="C:plasma membrane"/>
    <property type="evidence" value="ECO:0007669"/>
    <property type="project" value="UniProtKB-SubCell"/>
</dbReference>
<feature type="transmembrane region" description="Helical" evidence="7">
    <location>
        <begin position="80"/>
        <end position="103"/>
    </location>
</feature>